<evidence type="ECO:0000313" key="2">
    <source>
        <dbReference type="Proteomes" id="UP000214600"/>
    </source>
</evidence>
<reference evidence="1 2" key="2">
    <citation type="submission" date="2017-08" db="EMBL/GenBank/DDBJ databases">
        <title>WGS of novel Burkholderia cepaca complex species.</title>
        <authorList>
            <person name="Lipuma J."/>
            <person name="Spilker T."/>
        </authorList>
    </citation>
    <scope>NUCLEOTIDE SEQUENCE [LARGE SCALE GENOMIC DNA]</scope>
    <source>
        <strain evidence="1 2">AU17325</strain>
    </source>
</reference>
<gene>
    <name evidence="1" type="ORF">CFB84_42440</name>
</gene>
<dbReference type="GeneID" id="99665038"/>
<evidence type="ECO:0000313" key="1">
    <source>
        <dbReference type="EMBL" id="OXI31064.1"/>
    </source>
</evidence>
<organism evidence="1 2">
    <name type="scientific">Burkholderia aenigmatica</name>
    <dbReference type="NCBI Taxonomy" id="2015348"/>
    <lineage>
        <taxon>Bacteria</taxon>
        <taxon>Pseudomonadati</taxon>
        <taxon>Pseudomonadota</taxon>
        <taxon>Betaproteobacteria</taxon>
        <taxon>Burkholderiales</taxon>
        <taxon>Burkholderiaceae</taxon>
        <taxon>Burkholderia</taxon>
        <taxon>Burkholderia cepacia complex</taxon>
    </lineage>
</organism>
<reference evidence="2" key="1">
    <citation type="submission" date="2017-06" db="EMBL/GenBank/DDBJ databases">
        <authorList>
            <person name="LiPuma J."/>
            <person name="Spilker T."/>
        </authorList>
    </citation>
    <scope>NUCLEOTIDE SEQUENCE [LARGE SCALE GENOMIC DNA]</scope>
    <source>
        <strain evidence="2">AU17325</strain>
    </source>
</reference>
<proteinExistence type="predicted"/>
<sequence>MSDFSTIKISRDCEHFPAAARAGEQFQSKDMPDDDELTCCVDGDIDETGLFVRIDTRGRFWNPRLNDWIHLLGERSGLELVCRFVDGRVVEVRDGYGVIIEDGSELPGAYWSPSDWVRL</sequence>
<dbReference type="OrthoDB" id="9133487at2"/>
<dbReference type="RefSeq" id="WP_025496241.1">
    <property type="nucleotide sequence ID" value="NZ_CABVQC010000021.1"/>
</dbReference>
<dbReference type="EMBL" id="NKFA01000045">
    <property type="protein sequence ID" value="OXI31064.1"/>
    <property type="molecule type" value="Genomic_DNA"/>
</dbReference>
<dbReference type="Proteomes" id="UP000214600">
    <property type="component" value="Unassembled WGS sequence"/>
</dbReference>
<dbReference type="AlphaFoldDB" id="A0A228HLH9"/>
<accession>A0A228HLH9</accession>
<protein>
    <submittedName>
        <fullName evidence="1">Uncharacterized protein</fullName>
    </submittedName>
</protein>
<name>A0A228HLH9_9BURK</name>
<comment type="caution">
    <text evidence="1">The sequence shown here is derived from an EMBL/GenBank/DDBJ whole genome shotgun (WGS) entry which is preliminary data.</text>
</comment>